<evidence type="ECO:0000313" key="2">
    <source>
        <dbReference type="EMBL" id="MER6905602.1"/>
    </source>
</evidence>
<dbReference type="PANTHER" id="PTHR43162">
    <property type="match status" value="1"/>
</dbReference>
<sequence>MTVLVTGVRGRVGRGVLRLLGDAGVPVRAASAGGETDPAGGEPPVHLDLGDPGTFRAALKGIRRVFLYAHPGTAQQFVREAVDAGVEHVVLLSSLAIDAGGAQESPIARLHLEVEEALRSSALGWTFVRPGAFAANALQWAAPIRAGRGLRLAYPDTYSEPVHERDLAEVVFRALFDDAHRGGVLRITGPESLSARRQAELIGQATGVPVAVERIGREEQRAQLTAVLPEAFADTLLTYQEQRDGRPAAPSPDAERVLGRSAVSFAAWAREHAESFR</sequence>
<feature type="domain" description="NAD(P)-binding" evidence="1">
    <location>
        <begin position="7"/>
        <end position="177"/>
    </location>
</feature>
<reference evidence="2 3" key="1">
    <citation type="submission" date="2024-06" db="EMBL/GenBank/DDBJ databases">
        <title>The Natural Products Discovery Center: Release of the First 8490 Sequenced Strains for Exploring Actinobacteria Biosynthetic Diversity.</title>
        <authorList>
            <person name="Kalkreuter E."/>
            <person name="Kautsar S.A."/>
            <person name="Yang D."/>
            <person name="Bader C.D."/>
            <person name="Teijaro C.N."/>
            <person name="Fluegel L."/>
            <person name="Davis C.M."/>
            <person name="Simpson J.R."/>
            <person name="Lauterbach L."/>
            <person name="Steele A.D."/>
            <person name="Gui C."/>
            <person name="Meng S."/>
            <person name="Li G."/>
            <person name="Viehrig K."/>
            <person name="Ye F."/>
            <person name="Su P."/>
            <person name="Kiefer A.F."/>
            <person name="Nichols A."/>
            <person name="Cepeda A.J."/>
            <person name="Yan W."/>
            <person name="Fan B."/>
            <person name="Jiang Y."/>
            <person name="Adhikari A."/>
            <person name="Zheng C.-J."/>
            <person name="Schuster L."/>
            <person name="Cowan T.M."/>
            <person name="Smanski M.J."/>
            <person name="Chevrette M.G."/>
            <person name="De Carvalho L.P.S."/>
            <person name="Shen B."/>
        </authorList>
    </citation>
    <scope>NUCLEOTIDE SEQUENCE [LARGE SCALE GENOMIC DNA]</scope>
    <source>
        <strain evidence="2 3">NPDC000632</strain>
    </source>
</reference>
<name>A0ABV1VGI3_9ACTN</name>
<evidence type="ECO:0000313" key="3">
    <source>
        <dbReference type="Proteomes" id="UP001490330"/>
    </source>
</evidence>
<dbReference type="Pfam" id="PF13460">
    <property type="entry name" value="NAD_binding_10"/>
    <property type="match status" value="1"/>
</dbReference>
<dbReference type="InterPro" id="IPR036291">
    <property type="entry name" value="NAD(P)-bd_dom_sf"/>
</dbReference>
<protein>
    <submittedName>
        <fullName evidence="2">NAD(P)H-binding protein</fullName>
    </submittedName>
</protein>
<dbReference type="PANTHER" id="PTHR43162:SF1">
    <property type="entry name" value="PRESTALK A DIFFERENTIATION PROTEIN A"/>
    <property type="match status" value="1"/>
</dbReference>
<evidence type="ECO:0000259" key="1">
    <source>
        <dbReference type="Pfam" id="PF13460"/>
    </source>
</evidence>
<dbReference type="InterPro" id="IPR051604">
    <property type="entry name" value="Ergot_Alk_Oxidoreductase"/>
</dbReference>
<dbReference type="SUPFAM" id="SSF51735">
    <property type="entry name" value="NAD(P)-binding Rossmann-fold domains"/>
    <property type="match status" value="1"/>
</dbReference>
<dbReference type="Proteomes" id="UP001490330">
    <property type="component" value="Unassembled WGS sequence"/>
</dbReference>
<comment type="caution">
    <text evidence="2">The sequence shown here is derived from an EMBL/GenBank/DDBJ whole genome shotgun (WGS) entry which is preliminary data.</text>
</comment>
<keyword evidence="3" id="KW-1185">Reference proteome</keyword>
<organism evidence="2 3">
    <name type="scientific">Streptomyces flaveolus</name>
    <dbReference type="NCBI Taxonomy" id="67297"/>
    <lineage>
        <taxon>Bacteria</taxon>
        <taxon>Bacillati</taxon>
        <taxon>Actinomycetota</taxon>
        <taxon>Actinomycetes</taxon>
        <taxon>Kitasatosporales</taxon>
        <taxon>Streptomycetaceae</taxon>
        <taxon>Streptomyces</taxon>
    </lineage>
</organism>
<proteinExistence type="predicted"/>
<dbReference type="EMBL" id="JBEPCV010000016">
    <property type="protein sequence ID" value="MER6905602.1"/>
    <property type="molecule type" value="Genomic_DNA"/>
</dbReference>
<gene>
    <name evidence="2" type="ORF">ABT322_17815</name>
</gene>
<dbReference type="InterPro" id="IPR016040">
    <property type="entry name" value="NAD(P)-bd_dom"/>
</dbReference>
<dbReference type="Gene3D" id="3.40.50.720">
    <property type="entry name" value="NAD(P)-binding Rossmann-like Domain"/>
    <property type="match status" value="1"/>
</dbReference>
<accession>A0ABV1VGI3</accession>
<dbReference type="RefSeq" id="WP_350722911.1">
    <property type="nucleotide sequence ID" value="NZ_JBEPCO010000039.1"/>
</dbReference>